<dbReference type="Proteomes" id="UP000006890">
    <property type="component" value="Chromosome"/>
</dbReference>
<evidence type="ECO:0000313" key="1">
    <source>
        <dbReference type="EMBL" id="ADQ06093.1"/>
    </source>
</evidence>
<sequence>MSITQKEIEVFLEKYKEYLLSQVEEIKNILQTLPADAVERAFSYKDTAEIAEKLKYYHSMYQIGPHALEEVFGKNKINFSKRGVTVV</sequence>
<reference key="1">
    <citation type="submission" date="2010-09" db="EMBL/GenBank/DDBJ databases">
        <title>Complete sequence of Caldicellulosiruptor hydrothermalis 108.</title>
        <authorList>
            <consortium name="US DOE Joint Genome Institute"/>
            <person name="Lucas S."/>
            <person name="Copeland A."/>
            <person name="Lapidus A."/>
            <person name="Cheng J.-F."/>
            <person name="Bruce D."/>
            <person name="Goodwin L."/>
            <person name="Pitluck S."/>
            <person name="Davenport K."/>
            <person name="Detter J.C."/>
            <person name="Han C."/>
            <person name="Tapia R."/>
            <person name="Land M."/>
            <person name="Hauser L."/>
            <person name="Chang Y.-J."/>
            <person name="Jeffries C."/>
            <person name="Kyrpides N."/>
            <person name="Ivanova N."/>
            <person name="Mikhailova N."/>
            <person name="Blumer-Schuette S.E."/>
            <person name="Kelly R.M."/>
            <person name="Woyke T."/>
        </authorList>
    </citation>
    <scope>NUCLEOTIDE SEQUENCE</scope>
    <source>
        <strain>108</strain>
    </source>
</reference>
<gene>
    <name evidence="1" type="ordered locus">Calhy_0345</name>
</gene>
<organism evidence="1 2">
    <name type="scientific">Caldicellulosiruptor hydrothermalis (strain DSM 18901 / VKM B-2411 / 108)</name>
    <dbReference type="NCBI Taxonomy" id="632292"/>
    <lineage>
        <taxon>Bacteria</taxon>
        <taxon>Bacillati</taxon>
        <taxon>Bacillota</taxon>
        <taxon>Bacillota incertae sedis</taxon>
        <taxon>Caldicellulosiruptorales</taxon>
        <taxon>Caldicellulosiruptoraceae</taxon>
        <taxon>Caldicellulosiruptor</taxon>
    </lineage>
</organism>
<dbReference type="EMBL" id="CP002219">
    <property type="protein sequence ID" value="ADQ06093.1"/>
    <property type="molecule type" value="Genomic_DNA"/>
</dbReference>
<reference evidence="1 2" key="2">
    <citation type="journal article" date="2011" name="J. Bacteriol.">
        <title>Complete genome sequences for the anaerobic, extremely thermophilic plant biomass-degrading bacteria Caldicellulosiruptor hydrothermalis, Caldicellulosiruptor kristjanssonii, Caldicellulosiruptor kronotskyensis, Caldicellulosiruptor owensenis, and Caldicellulosiruptor lactoaceticus.</title>
        <authorList>
            <person name="Blumer-Schuette S.E."/>
            <person name="Ozdemir I."/>
            <person name="Mistry D."/>
            <person name="Lucas S."/>
            <person name="Lapidus A."/>
            <person name="Cheng J.F."/>
            <person name="Goodwin L.A."/>
            <person name="Pitluck S."/>
            <person name="Land M.L."/>
            <person name="Hauser L.J."/>
            <person name="Woyke T."/>
            <person name="Mikhailova N."/>
            <person name="Pati A."/>
            <person name="Kyrpides N.C."/>
            <person name="Ivanova N."/>
            <person name="Detter J.C."/>
            <person name="Walston-Davenport K."/>
            <person name="Han S."/>
            <person name="Adams M.W."/>
            <person name="Kelly R.M."/>
        </authorList>
    </citation>
    <scope>NUCLEOTIDE SEQUENCE [LARGE SCALE GENOMIC DNA]</scope>
    <source>
        <strain evidence="2">DSM 18901 / VKM B-2411 / 108</strain>
    </source>
</reference>
<dbReference type="KEGG" id="chd:Calhy_0345"/>
<name>E4QBJ1_CALH1</name>
<dbReference type="AlphaFoldDB" id="E4QBJ1"/>
<protein>
    <submittedName>
        <fullName evidence="1">Uncharacterized protein</fullName>
    </submittedName>
</protein>
<dbReference type="OrthoDB" id="9896824at2"/>
<dbReference type="RefSeq" id="WP_013402302.1">
    <property type="nucleotide sequence ID" value="NC_014652.1"/>
</dbReference>
<evidence type="ECO:0000313" key="2">
    <source>
        <dbReference type="Proteomes" id="UP000006890"/>
    </source>
</evidence>
<accession>E4QBJ1</accession>
<dbReference type="HOGENOM" id="CLU_2477510_0_0_9"/>
<keyword evidence="2" id="KW-1185">Reference proteome</keyword>
<proteinExistence type="predicted"/>